<sequence length="243" mass="28152">MTPQELIDLQKITEHALSQAIQNIEFINKVWIAGSAVVVSLFAALVGAGTQIIVARWQRRTQLNLASQQARHQKQALEDQLAMQELSSRRSAIANIAAKRQVWIDELRKDMAAYLSTWQEISYRWDAIVSTPRENPISDEELIKFKEPIAEMRREAHEIQLRIQLRLNMTEEKHKDLLGLMHNLENLTILYQRTVSNTSPQAIQSAFQDLVGKIVLKLQEILKEEWDRIKKESYADPKETLRF</sequence>
<organism evidence="3 4">
    <name type="scientific">Chromobacterium phragmitis</name>
    <dbReference type="NCBI Taxonomy" id="2202141"/>
    <lineage>
        <taxon>Bacteria</taxon>
        <taxon>Pseudomonadati</taxon>
        <taxon>Pseudomonadota</taxon>
        <taxon>Betaproteobacteria</taxon>
        <taxon>Neisseriales</taxon>
        <taxon>Chromobacteriaceae</taxon>
        <taxon>Chromobacterium</taxon>
    </lineage>
</organism>
<proteinExistence type="predicted"/>
<accession>A0ABV0IVA1</accession>
<keyword evidence="2" id="KW-1133">Transmembrane helix</keyword>
<keyword evidence="1" id="KW-0175">Coiled coil</keyword>
<dbReference type="RefSeq" id="WP_347937541.1">
    <property type="nucleotide sequence ID" value="NZ_CP158160.1"/>
</dbReference>
<evidence type="ECO:0000256" key="2">
    <source>
        <dbReference type="SAM" id="Phobius"/>
    </source>
</evidence>
<evidence type="ECO:0000313" key="4">
    <source>
        <dbReference type="Proteomes" id="UP001462502"/>
    </source>
</evidence>
<name>A0ABV0IVA1_9NEIS</name>
<dbReference type="EMBL" id="JBDXMI010000001">
    <property type="protein sequence ID" value="MEO9385200.1"/>
    <property type="molecule type" value="Genomic_DNA"/>
</dbReference>
<evidence type="ECO:0000313" key="3">
    <source>
        <dbReference type="EMBL" id="MEO9385200.1"/>
    </source>
</evidence>
<feature type="coiled-coil region" evidence="1">
    <location>
        <begin position="60"/>
        <end position="87"/>
    </location>
</feature>
<evidence type="ECO:0000256" key="1">
    <source>
        <dbReference type="SAM" id="Coils"/>
    </source>
</evidence>
<protein>
    <submittedName>
        <fullName evidence="3">Uncharacterized protein</fullName>
    </submittedName>
</protein>
<feature type="transmembrane region" description="Helical" evidence="2">
    <location>
        <begin position="30"/>
        <end position="54"/>
    </location>
</feature>
<comment type="caution">
    <text evidence="3">The sequence shown here is derived from an EMBL/GenBank/DDBJ whole genome shotgun (WGS) entry which is preliminary data.</text>
</comment>
<gene>
    <name evidence="3" type="ORF">ABI908_13975</name>
</gene>
<keyword evidence="2" id="KW-0812">Transmembrane</keyword>
<keyword evidence="4" id="KW-1185">Reference proteome</keyword>
<keyword evidence="2" id="KW-0472">Membrane</keyword>
<reference evidence="3 4" key="1">
    <citation type="submission" date="2024-05" db="EMBL/GenBank/DDBJ databases">
        <authorList>
            <person name="De Oliveira J.P."/>
            <person name="Noriler S.A."/>
            <person name="De Oliveira A.G."/>
            <person name="Sipoli D.S."/>
        </authorList>
    </citation>
    <scope>NUCLEOTIDE SEQUENCE [LARGE SCALE GENOMIC DNA]</scope>
    <source>
        <strain evidence="3 4">LABIM192</strain>
    </source>
</reference>
<dbReference type="Proteomes" id="UP001462502">
    <property type="component" value="Unassembled WGS sequence"/>
</dbReference>